<keyword evidence="1" id="KW-0614">Plasmid</keyword>
<protein>
    <submittedName>
        <fullName evidence="1">Uncharacterized protein</fullName>
    </submittedName>
</protein>
<name>V5YPG6_9BURK</name>
<sequence length="145" mass="15842">MEHVLADQFGGVRTAYLDERTTGSRERRVPGIVDIQPAVRVVDEAPHERRGEAVNGAAADVENPRRAGPGIELCAEAGPRFKRVALVTRIAGHCCTGRIAAPVRWRIGLRAQFERQNRSARGCARAAHFPGFYVTADIGFRAVVL</sequence>
<dbReference type="AlphaFoldDB" id="V5YPG6"/>
<reference evidence="1" key="2">
    <citation type="submission" date="2024-06" db="EMBL/GenBank/DDBJ databases">
        <authorList>
            <person name="Sakai Y."/>
            <person name="Fujii T."/>
        </authorList>
    </citation>
    <scope>NUCLEOTIDE SEQUENCE</scope>
    <source>
        <strain evidence="1">M701</strain>
        <plasmid evidence="1">pM7012</plasmid>
    </source>
</reference>
<organism evidence="1">
    <name type="scientific">Burkholderia sp. M701</name>
    <dbReference type="NCBI Taxonomy" id="326454"/>
    <lineage>
        <taxon>Bacteria</taxon>
        <taxon>Pseudomonadati</taxon>
        <taxon>Pseudomonadota</taxon>
        <taxon>Betaproteobacteria</taxon>
        <taxon>Burkholderiales</taxon>
        <taxon>Burkholderiaceae</taxon>
        <taxon>Burkholderia</taxon>
    </lineage>
</organism>
<reference evidence="1" key="1">
    <citation type="journal article" date="2014" name="Microbiology">
        <title>A 2,4-dichlorophenoxyacetic acid degradation plasmid pM7012 discloses distribution of an unclassified megaplasmid group across bacterial species.</title>
        <authorList>
            <person name="Sakai Y."/>
            <person name="Ogawa N."/>
            <person name="Shimomura Y."/>
            <person name="Fujii T."/>
        </authorList>
    </citation>
    <scope>NUCLEOTIDE SEQUENCE</scope>
    <source>
        <strain evidence="1">M701</strain>
    </source>
</reference>
<geneLocation type="plasmid" evidence="1">
    <name>pM7012</name>
</geneLocation>
<proteinExistence type="predicted"/>
<dbReference type="EMBL" id="AB853026">
    <property type="protein sequence ID" value="BAO19297.1"/>
    <property type="molecule type" value="Genomic_DNA"/>
</dbReference>
<evidence type="ECO:0000313" key="1">
    <source>
        <dbReference type="EMBL" id="BAO19297.1"/>
    </source>
</evidence>
<accession>V5YPG6</accession>